<protein>
    <submittedName>
        <fullName evidence="7">CMRF35-like molecule 5</fullName>
    </submittedName>
</protein>
<dbReference type="SMART" id="SM00409">
    <property type="entry name" value="IG"/>
    <property type="match status" value="3"/>
</dbReference>
<dbReference type="EMBL" id="JACTAM010000884">
    <property type="protein sequence ID" value="KAI2646771.1"/>
    <property type="molecule type" value="Genomic_DNA"/>
</dbReference>
<dbReference type="InterPro" id="IPR036179">
    <property type="entry name" value="Ig-like_dom_sf"/>
</dbReference>
<evidence type="ECO:0000256" key="1">
    <source>
        <dbReference type="ARBA" id="ARBA00004370"/>
    </source>
</evidence>
<accession>A0ABQ8L983</accession>
<dbReference type="PANTHER" id="PTHR11860:SF118">
    <property type="entry name" value="CMRF35-LIKE MOLECULE 3-RELATED"/>
    <property type="match status" value="1"/>
</dbReference>
<dbReference type="InterPro" id="IPR013106">
    <property type="entry name" value="Ig_V-set"/>
</dbReference>
<comment type="subcellular location">
    <subcellularLocation>
        <location evidence="1">Membrane</location>
    </subcellularLocation>
</comment>
<dbReference type="PROSITE" id="PS50835">
    <property type="entry name" value="IG_LIKE"/>
    <property type="match status" value="1"/>
</dbReference>
<keyword evidence="8" id="KW-1185">Reference proteome</keyword>
<proteinExistence type="predicted"/>
<keyword evidence="3 5" id="KW-0472">Membrane</keyword>
<evidence type="ECO:0000313" key="7">
    <source>
        <dbReference type="EMBL" id="KAI2646771.1"/>
    </source>
</evidence>
<name>A0ABQ8L983_LABRO</name>
<sequence>MDNAHLFASHLSVTSVRVTDSLLKKWKGALTVSEQSLLHSFRDGVCEPCVDDRFPLVNIFPDFKDCSGLLLKIVDSNRRSLNKRRMKIIWTFTLLMIPGVVSSISVTGYSGGGVIITCRYNRKYTDNAKYFCRGQFPGCFDLIKTEVKEKWVHKGRFSLYDDTSAAVFNVTIRDLSEQDSGTYRYSYTEVNLKVSTGQKISTVTGYSGGNIIITYKYENKPKEPLINICKSGADQCFKPTSTNRAAEWKHDGRFIIHDCSSAGFLRLFIKELNVNDSGEYKIMVQVSEDHRLFSEFNLGIRDADCCEKSISLSAAAGESVNISCKYPQSHSANVKFVWRRSGYDLCAEETSVKENRRWSAEGQIQLYDDREQQLLTGTISHVTQQHSAEYWCGVQSDQGHKSFITRVLISVTGTDDFLTHIIQNIIKVTASFHSADHSVSCIMLLEHAKKVISDFFKCVNLDTVLVLLYSKNTFTTTTTTTTIIIIIIIIIIISSSFSSSVRTPLITEVSKSSPSGFTAAGSSLIIPLVLVLVLLALIITGLLLLFLFKKHQSRGSGSSSQAGAGKHDLVSSVTVFSENVSHTGCDYEEIKDTQKQLPTNPSDSSNTVYATAQLPTNPSDSSNTVYATAQLPTNPSVSPNCVYSTVHEATGSSTYETVFKGVFVAGVVSSISVTGYSGGGVRIKCRYDEGYTAYIKYFCRGEWSVCTDQIKTEGKNKWVHSGRFSLYDDTRAAVFTVIIRDLSEQHSDIYYCGTERTGYDLYTEVNLKVSAGNGFTSDLKTCAVQNTTALTRAKPPNASSCLGQSEWRL</sequence>
<comment type="caution">
    <text evidence="7">The sequence shown here is derived from an EMBL/GenBank/DDBJ whole genome shotgun (WGS) entry which is preliminary data.</text>
</comment>
<evidence type="ECO:0000256" key="3">
    <source>
        <dbReference type="ARBA" id="ARBA00023136"/>
    </source>
</evidence>
<dbReference type="CDD" id="cd05716">
    <property type="entry name" value="IgV_pIgR_like"/>
    <property type="match status" value="2"/>
</dbReference>
<reference evidence="7 8" key="1">
    <citation type="submission" date="2022-01" db="EMBL/GenBank/DDBJ databases">
        <title>A high-quality chromosome-level genome assembly of rohu carp, Labeo rohita.</title>
        <authorList>
            <person name="Arick M.A. II"/>
            <person name="Hsu C.-Y."/>
            <person name="Magbanua Z."/>
            <person name="Pechanova O."/>
            <person name="Grover C."/>
            <person name="Miller E."/>
            <person name="Thrash A."/>
            <person name="Ezzel L."/>
            <person name="Alam S."/>
            <person name="Benzie J."/>
            <person name="Hamilton M."/>
            <person name="Karsi A."/>
            <person name="Lawrence M.L."/>
            <person name="Peterson D.G."/>
        </authorList>
    </citation>
    <scope>NUCLEOTIDE SEQUENCE [LARGE SCALE GENOMIC DNA]</scope>
    <source>
        <strain evidence="8">BAU-BD-2019</strain>
        <tissue evidence="7">Blood</tissue>
    </source>
</reference>
<evidence type="ECO:0000259" key="6">
    <source>
        <dbReference type="PROSITE" id="PS50835"/>
    </source>
</evidence>
<dbReference type="InterPro" id="IPR050671">
    <property type="entry name" value="CD300_family_receptors"/>
</dbReference>
<keyword evidence="5" id="KW-1133">Transmembrane helix</keyword>
<feature type="domain" description="Ig-like" evidence="6">
    <location>
        <begin position="317"/>
        <end position="410"/>
    </location>
</feature>
<evidence type="ECO:0000256" key="4">
    <source>
        <dbReference type="SAM" id="MobiDB-lite"/>
    </source>
</evidence>
<evidence type="ECO:0000256" key="2">
    <source>
        <dbReference type="ARBA" id="ARBA00022692"/>
    </source>
</evidence>
<feature type="transmembrane region" description="Helical" evidence="5">
    <location>
        <begin position="521"/>
        <end position="548"/>
    </location>
</feature>
<evidence type="ECO:0000313" key="8">
    <source>
        <dbReference type="Proteomes" id="UP000830375"/>
    </source>
</evidence>
<dbReference type="SUPFAM" id="SSF48726">
    <property type="entry name" value="Immunoglobulin"/>
    <property type="match status" value="3"/>
</dbReference>
<dbReference type="Pfam" id="PF07686">
    <property type="entry name" value="V-set"/>
    <property type="match status" value="3"/>
</dbReference>
<dbReference type="PANTHER" id="PTHR11860">
    <property type="entry name" value="POLYMERIC-IMMUNOGLOBULIN RECEPTOR"/>
    <property type="match status" value="1"/>
</dbReference>
<dbReference type="InterPro" id="IPR003599">
    <property type="entry name" value="Ig_sub"/>
</dbReference>
<feature type="region of interest" description="Disordered" evidence="4">
    <location>
        <begin position="593"/>
        <end position="625"/>
    </location>
</feature>
<feature type="transmembrane region" description="Helical" evidence="5">
    <location>
        <begin position="88"/>
        <end position="109"/>
    </location>
</feature>
<dbReference type="Proteomes" id="UP000830375">
    <property type="component" value="Unassembled WGS sequence"/>
</dbReference>
<feature type="transmembrane region" description="Helical" evidence="5">
    <location>
        <begin position="481"/>
        <end position="501"/>
    </location>
</feature>
<dbReference type="Gene3D" id="2.60.40.10">
    <property type="entry name" value="Immunoglobulins"/>
    <property type="match status" value="4"/>
</dbReference>
<dbReference type="InterPro" id="IPR013783">
    <property type="entry name" value="Ig-like_fold"/>
</dbReference>
<keyword evidence="2 5" id="KW-0812">Transmembrane</keyword>
<feature type="compositionally biased region" description="Polar residues" evidence="4">
    <location>
        <begin position="595"/>
        <end position="625"/>
    </location>
</feature>
<dbReference type="InterPro" id="IPR007110">
    <property type="entry name" value="Ig-like_dom"/>
</dbReference>
<gene>
    <name evidence="7" type="ORF">H4Q32_026868</name>
</gene>
<evidence type="ECO:0000256" key="5">
    <source>
        <dbReference type="SAM" id="Phobius"/>
    </source>
</evidence>
<organism evidence="7 8">
    <name type="scientific">Labeo rohita</name>
    <name type="common">Indian major carp</name>
    <name type="synonym">Cyprinus rohita</name>
    <dbReference type="NCBI Taxonomy" id="84645"/>
    <lineage>
        <taxon>Eukaryota</taxon>
        <taxon>Metazoa</taxon>
        <taxon>Chordata</taxon>
        <taxon>Craniata</taxon>
        <taxon>Vertebrata</taxon>
        <taxon>Euteleostomi</taxon>
        <taxon>Actinopterygii</taxon>
        <taxon>Neopterygii</taxon>
        <taxon>Teleostei</taxon>
        <taxon>Ostariophysi</taxon>
        <taxon>Cypriniformes</taxon>
        <taxon>Cyprinidae</taxon>
        <taxon>Labeoninae</taxon>
        <taxon>Labeonini</taxon>
        <taxon>Labeo</taxon>
    </lineage>
</organism>